<evidence type="ECO:0000259" key="3">
    <source>
        <dbReference type="PROSITE" id="PS50089"/>
    </source>
</evidence>
<keyword evidence="5" id="KW-1185">Reference proteome</keyword>
<feature type="domain" description="RING-type" evidence="3">
    <location>
        <begin position="5"/>
        <end position="43"/>
    </location>
</feature>
<evidence type="ECO:0000256" key="2">
    <source>
        <dbReference type="SAM" id="Coils"/>
    </source>
</evidence>
<dbReference type="PROSITE" id="PS50089">
    <property type="entry name" value="ZF_RING_2"/>
    <property type="match status" value="1"/>
</dbReference>
<evidence type="ECO:0000256" key="1">
    <source>
        <dbReference type="PROSITE-ProRule" id="PRU00175"/>
    </source>
</evidence>
<name>A0A8H6HRA8_9AGAR</name>
<dbReference type="AlphaFoldDB" id="A0A8H6HRA8"/>
<comment type="caution">
    <text evidence="4">The sequence shown here is derived from an EMBL/GenBank/DDBJ whole genome shotgun (WGS) entry which is preliminary data.</text>
</comment>
<keyword evidence="2" id="KW-0175">Coiled coil</keyword>
<dbReference type="Proteomes" id="UP000521943">
    <property type="component" value="Unassembled WGS sequence"/>
</dbReference>
<dbReference type="InterPro" id="IPR001841">
    <property type="entry name" value="Znf_RING"/>
</dbReference>
<keyword evidence="1" id="KW-0479">Metal-binding</keyword>
<dbReference type="OrthoDB" id="10593618at2759"/>
<feature type="coiled-coil region" evidence="2">
    <location>
        <begin position="139"/>
        <end position="173"/>
    </location>
</feature>
<keyword evidence="1" id="KW-0863">Zinc-finger</keyword>
<dbReference type="GO" id="GO:0008270">
    <property type="term" value="F:zinc ion binding"/>
    <property type="evidence" value="ECO:0007669"/>
    <property type="project" value="UniProtKB-KW"/>
</dbReference>
<proteinExistence type="predicted"/>
<accession>A0A8H6HRA8</accession>
<protein>
    <recommendedName>
        <fullName evidence="3">RING-type domain-containing protein</fullName>
    </recommendedName>
</protein>
<organism evidence="4 5">
    <name type="scientific">Ephemerocybe angulata</name>
    <dbReference type="NCBI Taxonomy" id="980116"/>
    <lineage>
        <taxon>Eukaryota</taxon>
        <taxon>Fungi</taxon>
        <taxon>Dikarya</taxon>
        <taxon>Basidiomycota</taxon>
        <taxon>Agaricomycotina</taxon>
        <taxon>Agaricomycetes</taxon>
        <taxon>Agaricomycetidae</taxon>
        <taxon>Agaricales</taxon>
        <taxon>Agaricineae</taxon>
        <taxon>Psathyrellaceae</taxon>
        <taxon>Ephemerocybe</taxon>
    </lineage>
</organism>
<evidence type="ECO:0000313" key="5">
    <source>
        <dbReference type="Proteomes" id="UP000521943"/>
    </source>
</evidence>
<reference evidence="4 5" key="1">
    <citation type="submission" date="2020-07" db="EMBL/GenBank/DDBJ databases">
        <title>Comparative genomics of pyrophilous fungi reveals a link between fire events and developmental genes.</title>
        <authorList>
            <consortium name="DOE Joint Genome Institute"/>
            <person name="Steindorff A.S."/>
            <person name="Carver A."/>
            <person name="Calhoun S."/>
            <person name="Stillman K."/>
            <person name="Liu H."/>
            <person name="Lipzen A."/>
            <person name="Pangilinan J."/>
            <person name="Labutti K."/>
            <person name="Bruns T.D."/>
            <person name="Grigoriev I.V."/>
        </authorList>
    </citation>
    <scope>NUCLEOTIDE SEQUENCE [LARGE SCALE GENOMIC DNA]</scope>
    <source>
        <strain evidence="4 5">CBS 144469</strain>
    </source>
</reference>
<keyword evidence="1" id="KW-0862">Zinc</keyword>
<dbReference type="InterPro" id="IPR013083">
    <property type="entry name" value="Znf_RING/FYVE/PHD"/>
</dbReference>
<sequence>MLMECAMCFSAFDSASDEVYHIPCGHCYCDSCFKFLTTHIFVCWYPDCRRDGSRLTPEDGARLRLKIGMASSHEDARALSSYKEAARIERGELKSKSEQNIPPVHHILGSIRLTSGSLAETITTSIDNRAPYTEALGTLSQAQNRLTAAQTRTEALKEEYTEAASRLHDARRRLFAKLA</sequence>
<dbReference type="Gene3D" id="3.30.40.10">
    <property type="entry name" value="Zinc/RING finger domain, C3HC4 (zinc finger)"/>
    <property type="match status" value="1"/>
</dbReference>
<evidence type="ECO:0000313" key="4">
    <source>
        <dbReference type="EMBL" id="KAF6751286.1"/>
    </source>
</evidence>
<dbReference type="EMBL" id="JACGCI010000051">
    <property type="protein sequence ID" value="KAF6751286.1"/>
    <property type="molecule type" value="Genomic_DNA"/>
</dbReference>
<gene>
    <name evidence="4" type="ORF">DFP72DRAFT_495786</name>
</gene>